<feature type="signal peptide" evidence="2">
    <location>
        <begin position="1"/>
        <end position="25"/>
    </location>
</feature>
<dbReference type="OrthoDB" id="9787830at2"/>
<evidence type="ECO:0000256" key="2">
    <source>
        <dbReference type="SAM" id="SignalP"/>
    </source>
</evidence>
<dbReference type="GO" id="GO:0071281">
    <property type="term" value="P:cellular response to iron ion"/>
    <property type="evidence" value="ECO:0007669"/>
    <property type="project" value="TreeGrafter"/>
</dbReference>
<feature type="domain" description="Fe/B12 periplasmic-binding" evidence="3">
    <location>
        <begin position="44"/>
        <end position="295"/>
    </location>
</feature>
<dbReference type="Pfam" id="PF01497">
    <property type="entry name" value="Peripla_BP_2"/>
    <property type="match status" value="1"/>
</dbReference>
<reference evidence="4 5" key="1">
    <citation type="journal article" date="2011" name="Stand. Genomic Sci.">
        <title>Complete genome sequence of the acetate-degrading sulfate reducer Desulfobacca acetoxidans type strain (ASRB2).</title>
        <authorList>
            <person name="Goker M."/>
            <person name="Teshima H."/>
            <person name="Lapidus A."/>
            <person name="Nolan M."/>
            <person name="Lucas S."/>
            <person name="Hammon N."/>
            <person name="Deshpande S."/>
            <person name="Cheng J.F."/>
            <person name="Tapia R."/>
            <person name="Han C."/>
            <person name="Goodwin L."/>
            <person name="Pitluck S."/>
            <person name="Huntemann M."/>
            <person name="Liolios K."/>
            <person name="Ivanova N."/>
            <person name="Pagani I."/>
            <person name="Mavromatis K."/>
            <person name="Ovchinikova G."/>
            <person name="Pati A."/>
            <person name="Chen A."/>
            <person name="Palaniappan K."/>
            <person name="Land M."/>
            <person name="Hauser L."/>
            <person name="Brambilla E.M."/>
            <person name="Rohde M."/>
            <person name="Spring S."/>
            <person name="Detter J.C."/>
            <person name="Woyke T."/>
            <person name="Bristow J."/>
            <person name="Eisen J.A."/>
            <person name="Markowitz V."/>
            <person name="Hugenholtz P."/>
            <person name="Kyrpides N.C."/>
            <person name="Klenk H.P."/>
        </authorList>
    </citation>
    <scope>NUCLEOTIDE SEQUENCE [LARGE SCALE GENOMIC DNA]</scope>
    <source>
        <strain evidence="5">ATCC 700848 / DSM 11109 / ASRB2</strain>
    </source>
</reference>
<dbReference type="HOGENOM" id="CLU_038034_2_8_7"/>
<protein>
    <submittedName>
        <fullName evidence="4">ABC-type transporter, periplasmic subunit</fullName>
    </submittedName>
</protein>
<dbReference type="InterPro" id="IPR050902">
    <property type="entry name" value="ABC_Transporter_SBP"/>
</dbReference>
<keyword evidence="1 2" id="KW-0732">Signal</keyword>
<sequence length="300" mass="33184">MTIIKVIYTVCLVLYFALLPPPAFARTVSDQLGREVKIPENPQRLVTLAASLTEIVFALNQEHRLVGVEQFSNYPAAAENLPKVGSYISPDVERIVALRPDLCLAIKDGNPRHRVEWLESLGIPVYAVDPRNLEGVIATVHEIGHLLNAGDQAETLAKDLFQRRQHIISLVGRSVHCPRVFLQIGISPIVSAGSHTFLDELITTAGGVNLTAGKVPYPRFSQEQVLALQPEVIIITSMTRGEIFERVKAFWHQWSTLPAARDNRIYLVDSDIVDRPSPRIFAGLEALFGLLHPELAGGLQ</sequence>
<dbReference type="PROSITE" id="PS50983">
    <property type="entry name" value="FE_B12_PBP"/>
    <property type="match status" value="1"/>
</dbReference>
<dbReference type="STRING" id="880072.Desac_0586"/>
<organism evidence="4 5">
    <name type="scientific">Desulfobacca acetoxidans (strain ATCC 700848 / DSM 11109 / ASRB2)</name>
    <dbReference type="NCBI Taxonomy" id="880072"/>
    <lineage>
        <taxon>Bacteria</taxon>
        <taxon>Pseudomonadati</taxon>
        <taxon>Thermodesulfobacteriota</taxon>
        <taxon>Desulfobaccia</taxon>
        <taxon>Desulfobaccales</taxon>
        <taxon>Desulfobaccaceae</taxon>
        <taxon>Desulfobacca</taxon>
    </lineage>
</organism>
<dbReference type="InterPro" id="IPR054828">
    <property type="entry name" value="Vit_B12_bind_prot"/>
</dbReference>
<gene>
    <name evidence="4" type="ordered locus">Desac_0586</name>
</gene>
<dbReference type="PANTHER" id="PTHR30535">
    <property type="entry name" value="VITAMIN B12-BINDING PROTEIN"/>
    <property type="match status" value="1"/>
</dbReference>
<reference evidence="5" key="2">
    <citation type="submission" date="2011-03" db="EMBL/GenBank/DDBJ databases">
        <title>The complete genome of Desulfobacca acetoxidans DSM 11109.</title>
        <authorList>
            <consortium name="US DOE Joint Genome Institute (JGI-PGF)"/>
            <person name="Lucas S."/>
            <person name="Copeland A."/>
            <person name="Lapidus A."/>
            <person name="Bruce D."/>
            <person name="Goodwin L."/>
            <person name="Pitluck S."/>
            <person name="Peters L."/>
            <person name="Kyrpides N."/>
            <person name="Mavromatis K."/>
            <person name="Ivanova N."/>
            <person name="Ovchinnikova G."/>
            <person name="Teshima H."/>
            <person name="Detter J.C."/>
            <person name="Han C."/>
            <person name="Land M."/>
            <person name="Hauser L."/>
            <person name="Markowitz V."/>
            <person name="Cheng J.-F."/>
            <person name="Hugenholtz P."/>
            <person name="Woyke T."/>
            <person name="Wu D."/>
            <person name="Spring S."/>
            <person name="Schueler E."/>
            <person name="Brambilla E."/>
            <person name="Klenk H.-P."/>
            <person name="Eisen J.A."/>
        </authorList>
    </citation>
    <scope>NUCLEOTIDE SEQUENCE [LARGE SCALE GENOMIC DNA]</scope>
    <source>
        <strain evidence="5">ATCC 700848 / DSM 11109 / ASRB2</strain>
    </source>
</reference>
<dbReference type="PANTHER" id="PTHR30535:SF34">
    <property type="entry name" value="MOLYBDATE-BINDING PROTEIN MOLA"/>
    <property type="match status" value="1"/>
</dbReference>
<feature type="chain" id="PRO_5003283763" evidence="2">
    <location>
        <begin position="26"/>
        <end position="300"/>
    </location>
</feature>
<dbReference type="KEGG" id="dao:Desac_0586"/>
<evidence type="ECO:0000259" key="3">
    <source>
        <dbReference type="PROSITE" id="PS50983"/>
    </source>
</evidence>
<dbReference type="InterPro" id="IPR002491">
    <property type="entry name" value="ABC_transptr_periplasmic_BD"/>
</dbReference>
<keyword evidence="5" id="KW-1185">Reference proteome</keyword>
<evidence type="ECO:0000256" key="1">
    <source>
        <dbReference type="ARBA" id="ARBA00022729"/>
    </source>
</evidence>
<proteinExistence type="predicted"/>
<dbReference type="Proteomes" id="UP000000483">
    <property type="component" value="Chromosome"/>
</dbReference>
<dbReference type="NCBIfam" id="NF038402">
    <property type="entry name" value="TroA_like"/>
    <property type="match status" value="1"/>
</dbReference>
<dbReference type="SUPFAM" id="SSF53807">
    <property type="entry name" value="Helical backbone' metal receptor"/>
    <property type="match status" value="1"/>
</dbReference>
<dbReference type="RefSeq" id="WP_013705585.1">
    <property type="nucleotide sequence ID" value="NC_015388.1"/>
</dbReference>
<dbReference type="Gene3D" id="3.40.50.1980">
    <property type="entry name" value="Nitrogenase molybdenum iron protein domain"/>
    <property type="match status" value="2"/>
</dbReference>
<dbReference type="CDD" id="cd01144">
    <property type="entry name" value="BtuF"/>
    <property type="match status" value="1"/>
</dbReference>
<name>F2NG59_DESAR</name>
<dbReference type="eggNOG" id="COG0614">
    <property type="taxonomic scope" value="Bacteria"/>
</dbReference>
<dbReference type="EMBL" id="CP002629">
    <property type="protein sequence ID" value="AEB08472.1"/>
    <property type="molecule type" value="Genomic_DNA"/>
</dbReference>
<accession>F2NG59</accession>
<evidence type="ECO:0000313" key="4">
    <source>
        <dbReference type="EMBL" id="AEB08472.1"/>
    </source>
</evidence>
<dbReference type="AlphaFoldDB" id="F2NG59"/>
<evidence type="ECO:0000313" key="5">
    <source>
        <dbReference type="Proteomes" id="UP000000483"/>
    </source>
</evidence>